<evidence type="ECO:0000313" key="2">
    <source>
        <dbReference type="EMBL" id="QSQ19315.1"/>
    </source>
</evidence>
<dbReference type="RefSeq" id="WP_206720902.1">
    <property type="nucleotide sequence ID" value="NZ_CP071090.1"/>
</dbReference>
<organism evidence="2 3">
    <name type="scientific">Pyxidicoccus parkwayensis</name>
    <dbReference type="NCBI Taxonomy" id="2813578"/>
    <lineage>
        <taxon>Bacteria</taxon>
        <taxon>Pseudomonadati</taxon>
        <taxon>Myxococcota</taxon>
        <taxon>Myxococcia</taxon>
        <taxon>Myxococcales</taxon>
        <taxon>Cystobacterineae</taxon>
        <taxon>Myxococcaceae</taxon>
        <taxon>Pyxidicoccus</taxon>
    </lineage>
</organism>
<gene>
    <name evidence="2" type="ORF">JY651_28715</name>
</gene>
<dbReference type="Proteomes" id="UP000662747">
    <property type="component" value="Chromosome"/>
</dbReference>
<dbReference type="EMBL" id="CP071090">
    <property type="protein sequence ID" value="QSQ19315.1"/>
    <property type="molecule type" value="Genomic_DNA"/>
</dbReference>
<evidence type="ECO:0000313" key="3">
    <source>
        <dbReference type="Proteomes" id="UP000662747"/>
    </source>
</evidence>
<accession>A0ABX7NP29</accession>
<reference evidence="2 3" key="1">
    <citation type="submission" date="2021-02" db="EMBL/GenBank/DDBJ databases">
        <title>De Novo genome assembly of isolated myxobacteria.</title>
        <authorList>
            <person name="Stevens D.C."/>
        </authorList>
    </citation>
    <scope>NUCLEOTIDE SEQUENCE [LARGE SCALE GENOMIC DNA]</scope>
    <source>
        <strain evidence="3">SCPEA02</strain>
    </source>
</reference>
<evidence type="ECO:0000259" key="1">
    <source>
        <dbReference type="Pfam" id="PF10137"/>
    </source>
</evidence>
<keyword evidence="3" id="KW-1185">Reference proteome</keyword>
<feature type="domain" description="CD-NTase-associated protein 12/Pycsar effector protein TIR" evidence="1">
    <location>
        <begin position="146"/>
        <end position="257"/>
    </location>
</feature>
<name>A0ABX7NP29_9BACT</name>
<dbReference type="InterPro" id="IPR019302">
    <property type="entry name" value="CAP12/PCTIR_TIR_dom"/>
</dbReference>
<dbReference type="Pfam" id="PF10137">
    <property type="entry name" value="CAP12-PCTIR_TIR"/>
    <property type="match status" value="1"/>
</dbReference>
<proteinExistence type="predicted"/>
<protein>
    <submittedName>
        <fullName evidence="2">Nucleotide-binding protein</fullName>
    </submittedName>
</protein>
<sequence length="281" mass="31673">MVQEVRKRAGDPDFPALSETSDKAKKVFADCKERLQVVFDALLSGSQDRPLEELRTELMGLEACIPFPKLVHDAMPKGMFASRDTRALQEGVQAPPHLQMNFNAIALESPRSSLEEVARIARQARRYLEMRMNLKGKTVARADGTIFIGHGHSSAWRDLKDFIKDRLELVPDEFNLESAAGLTTAQRLEEMLDSASFAFLVMTAEDEHADNTLHARENVIHEVGLFQGRLGFRRAIVMLEEGCKEFSNIQGLGQIRFPRGNIKAKSEEIRQVLEREGLLKK</sequence>